<sequence length="147" mass="16802">MTGPVRRFSNYRWENTDLLAYKEEGSAPFKAITRQTLFRHPELKGELRYFEMAAGGYSTLERHQHVHAVLILRGKGQCMLGGEVFDIGENDLVTIEPMTWHQFRANAGEPMGFLCMVNVDRDKPQLPTEGERDELAEDPKVKAFFGL</sequence>
<dbReference type="InterPro" id="IPR013096">
    <property type="entry name" value="Cupin_2"/>
</dbReference>
<keyword evidence="3" id="KW-1185">Reference proteome</keyword>
<dbReference type="CDD" id="cd02222">
    <property type="entry name" value="cupin_TM1459-like"/>
    <property type="match status" value="1"/>
</dbReference>
<dbReference type="InterPro" id="IPR014710">
    <property type="entry name" value="RmlC-like_jellyroll"/>
</dbReference>
<accession>A0ABP3Q0K4</accession>
<dbReference type="Pfam" id="PF07883">
    <property type="entry name" value="Cupin_2"/>
    <property type="match status" value="1"/>
</dbReference>
<evidence type="ECO:0000259" key="1">
    <source>
        <dbReference type="Pfam" id="PF07883"/>
    </source>
</evidence>
<dbReference type="InterPro" id="IPR011051">
    <property type="entry name" value="RmlC_Cupin_sf"/>
</dbReference>
<evidence type="ECO:0000313" key="2">
    <source>
        <dbReference type="EMBL" id="GAA0578685.1"/>
    </source>
</evidence>
<dbReference type="RefSeq" id="WP_166936769.1">
    <property type="nucleotide sequence ID" value="NZ_BAAADD010000008.1"/>
</dbReference>
<dbReference type="EMBL" id="BAAADD010000008">
    <property type="protein sequence ID" value="GAA0578685.1"/>
    <property type="molecule type" value="Genomic_DNA"/>
</dbReference>
<dbReference type="Proteomes" id="UP001499951">
    <property type="component" value="Unassembled WGS sequence"/>
</dbReference>
<evidence type="ECO:0000313" key="3">
    <source>
        <dbReference type="Proteomes" id="UP001499951"/>
    </source>
</evidence>
<protein>
    <submittedName>
        <fullName evidence="2">1-methylthio-xylulose 5-phosphate sulfo-lyase</fullName>
    </submittedName>
</protein>
<reference evidence="3" key="1">
    <citation type="journal article" date="2019" name="Int. J. Syst. Evol. Microbiol.">
        <title>The Global Catalogue of Microorganisms (GCM) 10K type strain sequencing project: providing services to taxonomists for standard genome sequencing and annotation.</title>
        <authorList>
            <consortium name="The Broad Institute Genomics Platform"/>
            <consortium name="The Broad Institute Genome Sequencing Center for Infectious Disease"/>
            <person name="Wu L."/>
            <person name="Ma J."/>
        </authorList>
    </citation>
    <scope>NUCLEOTIDE SEQUENCE [LARGE SCALE GENOMIC DNA]</scope>
    <source>
        <strain evidence="3">JCM 15089</strain>
    </source>
</reference>
<dbReference type="SUPFAM" id="SSF51182">
    <property type="entry name" value="RmlC-like cupins"/>
    <property type="match status" value="1"/>
</dbReference>
<proteinExistence type="predicted"/>
<dbReference type="Gene3D" id="2.60.120.10">
    <property type="entry name" value="Jelly Rolls"/>
    <property type="match status" value="1"/>
</dbReference>
<name>A0ABP3Q0K4_9PROT</name>
<feature type="domain" description="Cupin type-2" evidence="1">
    <location>
        <begin position="49"/>
        <end position="116"/>
    </location>
</feature>
<organism evidence="2 3">
    <name type="scientific">Rhizomicrobium electricum</name>
    <dbReference type="NCBI Taxonomy" id="480070"/>
    <lineage>
        <taxon>Bacteria</taxon>
        <taxon>Pseudomonadati</taxon>
        <taxon>Pseudomonadota</taxon>
        <taxon>Alphaproteobacteria</taxon>
        <taxon>Micropepsales</taxon>
        <taxon>Micropepsaceae</taxon>
        <taxon>Rhizomicrobium</taxon>
    </lineage>
</organism>
<gene>
    <name evidence="2" type="ORF">GCM10008942_29450</name>
</gene>
<comment type="caution">
    <text evidence="2">The sequence shown here is derived from an EMBL/GenBank/DDBJ whole genome shotgun (WGS) entry which is preliminary data.</text>
</comment>